<comment type="function">
    <text evidence="4">S-adenosyl-L-methionine-dependent methyltransferase.</text>
</comment>
<name>A0ABD6E900_9BILA</name>
<dbReference type="InterPro" id="IPR026113">
    <property type="entry name" value="METTL2/6/8-like"/>
</dbReference>
<keyword evidence="2 4" id="KW-0489">Methyltransferase</keyword>
<accession>A0ABD6E900</accession>
<dbReference type="SUPFAM" id="SSF53335">
    <property type="entry name" value="S-adenosyl-L-methionine-dependent methyltransferases"/>
    <property type="match status" value="1"/>
</dbReference>
<protein>
    <recommendedName>
        <fullName evidence="4">tRNA N(3)-methylcytidine methyltransferase</fullName>
        <ecNumber evidence="4">2.1.1.-</ecNumber>
    </recommendedName>
</protein>
<dbReference type="EC" id="2.1.1.-" evidence="4"/>
<keyword evidence="3 4" id="KW-0808">Transferase</keyword>
<sequence length="268" mass="31212">MDEGVVSYDAPLILTEEDTKRIQSKSVITDFKRSKLEMEAMKNWDKFYRRNSANFFKDRHWSRHELLELCPDISPQEPVVFLEAGCGVGNMVFPIAEYFPSWQLNAFDFSANAIKLLDERSDASKITVNTAIKDLTEPSHFNDETFPLADLTTLVFVLSSIHPDKHTTVIRNLTKYVKCGGLIIVRDYGVNDHAMVRFAVDNKLADRFYVRQDGTRAYFFYIDELKKIFTDEGYEALRSEYLFKNTQNRLKNLCVDRVFVQAVFRRIR</sequence>
<evidence type="ECO:0000313" key="7">
    <source>
        <dbReference type="Proteomes" id="UP001608902"/>
    </source>
</evidence>
<evidence type="ECO:0000256" key="1">
    <source>
        <dbReference type="ARBA" id="ARBA00009725"/>
    </source>
</evidence>
<dbReference type="Pfam" id="PF08242">
    <property type="entry name" value="Methyltransf_12"/>
    <property type="match status" value="1"/>
</dbReference>
<evidence type="ECO:0000313" key="6">
    <source>
        <dbReference type="EMBL" id="MFH4974634.1"/>
    </source>
</evidence>
<dbReference type="EMBL" id="JBGFUD010000489">
    <property type="protein sequence ID" value="MFH4974634.1"/>
    <property type="molecule type" value="Genomic_DNA"/>
</dbReference>
<proteinExistence type="inferred from homology"/>
<keyword evidence="7" id="KW-1185">Reference proteome</keyword>
<dbReference type="InterPro" id="IPR013217">
    <property type="entry name" value="Methyltransf_12"/>
</dbReference>
<dbReference type="Proteomes" id="UP001608902">
    <property type="component" value="Unassembled WGS sequence"/>
</dbReference>
<evidence type="ECO:0000256" key="3">
    <source>
        <dbReference type="ARBA" id="ARBA00022679"/>
    </source>
</evidence>
<comment type="similarity">
    <text evidence="1 4">Belongs to the methyltransferase superfamily. METL family.</text>
</comment>
<dbReference type="GO" id="GO:0008173">
    <property type="term" value="F:RNA methyltransferase activity"/>
    <property type="evidence" value="ECO:0007669"/>
    <property type="project" value="UniProtKB-ARBA"/>
</dbReference>
<evidence type="ECO:0000259" key="5">
    <source>
        <dbReference type="Pfam" id="PF08242"/>
    </source>
</evidence>
<feature type="domain" description="Methyltransferase type 12" evidence="5">
    <location>
        <begin position="82"/>
        <end position="183"/>
    </location>
</feature>
<evidence type="ECO:0000256" key="2">
    <source>
        <dbReference type="ARBA" id="ARBA00022603"/>
    </source>
</evidence>
<dbReference type="Gene3D" id="3.40.50.150">
    <property type="entry name" value="Vaccinia Virus protein VP39"/>
    <property type="match status" value="1"/>
</dbReference>
<dbReference type="GO" id="GO:0032259">
    <property type="term" value="P:methylation"/>
    <property type="evidence" value="ECO:0007669"/>
    <property type="project" value="UniProtKB-KW"/>
</dbReference>
<dbReference type="PANTHER" id="PTHR22809:SF5">
    <property type="entry name" value="TRNA N(3)-METHYLCYTIDINE METHYLTRANSFERASE METTL6"/>
    <property type="match status" value="1"/>
</dbReference>
<dbReference type="CDD" id="cd02440">
    <property type="entry name" value="AdoMet_MTases"/>
    <property type="match status" value="1"/>
</dbReference>
<dbReference type="GO" id="GO:0008757">
    <property type="term" value="F:S-adenosylmethionine-dependent methyltransferase activity"/>
    <property type="evidence" value="ECO:0007669"/>
    <property type="project" value="UniProtKB-ARBA"/>
</dbReference>
<dbReference type="PIRSF" id="PIRSF037755">
    <property type="entry name" value="Mettl2_prd"/>
    <property type="match status" value="1"/>
</dbReference>
<gene>
    <name evidence="6" type="ORF">AB6A40_001343</name>
</gene>
<dbReference type="AlphaFoldDB" id="A0ABD6E900"/>
<organism evidence="6 7">
    <name type="scientific">Gnathostoma spinigerum</name>
    <dbReference type="NCBI Taxonomy" id="75299"/>
    <lineage>
        <taxon>Eukaryota</taxon>
        <taxon>Metazoa</taxon>
        <taxon>Ecdysozoa</taxon>
        <taxon>Nematoda</taxon>
        <taxon>Chromadorea</taxon>
        <taxon>Rhabditida</taxon>
        <taxon>Spirurina</taxon>
        <taxon>Gnathostomatomorpha</taxon>
        <taxon>Gnathostomatoidea</taxon>
        <taxon>Gnathostomatidae</taxon>
        <taxon>Gnathostoma</taxon>
    </lineage>
</organism>
<reference evidence="6 7" key="1">
    <citation type="submission" date="2024-08" db="EMBL/GenBank/DDBJ databases">
        <title>Gnathostoma spinigerum genome.</title>
        <authorList>
            <person name="Gonzalez-Bertolin B."/>
            <person name="Monzon S."/>
            <person name="Zaballos A."/>
            <person name="Jimenez P."/>
            <person name="Dekumyoy P."/>
            <person name="Varona S."/>
            <person name="Cuesta I."/>
            <person name="Sumanam S."/>
            <person name="Adisakwattana P."/>
            <person name="Gasser R.B."/>
            <person name="Hernandez-Gonzalez A."/>
            <person name="Young N.D."/>
            <person name="Perteguer M.J."/>
        </authorList>
    </citation>
    <scope>NUCLEOTIDE SEQUENCE [LARGE SCALE GENOMIC DNA]</scope>
    <source>
        <strain evidence="6">AL3</strain>
        <tissue evidence="6">Liver</tissue>
    </source>
</reference>
<evidence type="ECO:0000256" key="4">
    <source>
        <dbReference type="PIRNR" id="PIRNR037755"/>
    </source>
</evidence>
<comment type="caution">
    <text evidence="6">The sequence shown here is derived from an EMBL/GenBank/DDBJ whole genome shotgun (WGS) entry which is preliminary data.</text>
</comment>
<dbReference type="PANTHER" id="PTHR22809">
    <property type="entry name" value="METHYLTRANSFERASE-RELATED"/>
    <property type="match status" value="1"/>
</dbReference>
<dbReference type="InterPro" id="IPR029063">
    <property type="entry name" value="SAM-dependent_MTases_sf"/>
</dbReference>